<protein>
    <submittedName>
        <fullName evidence="1">VanZ like family protein</fullName>
    </submittedName>
</protein>
<keyword evidence="2" id="KW-1185">Reference proteome</keyword>
<gene>
    <name evidence="1" type="ORF">K933_02546</name>
</gene>
<name>V4GXG1_9EURY</name>
<dbReference type="EMBL" id="ASGZ01000005">
    <property type="protein sequence ID" value="ESP89826.1"/>
    <property type="molecule type" value="Genomic_DNA"/>
</dbReference>
<reference evidence="1 2" key="1">
    <citation type="journal article" date="2013" name="Genome Announc.">
        <title>Draft Genome Sequence of 'Candidatus Halobonum tyrrellensis' Strain G22, Isolated from the Hypersaline Waters of Lake Tyrrell, Australia.</title>
        <authorList>
            <person name="Ugalde J.A."/>
            <person name="Narasingarao P."/>
            <person name="Kuo S."/>
            <person name="Podell S."/>
            <person name="Allen E.E."/>
        </authorList>
    </citation>
    <scope>NUCLEOTIDE SEQUENCE [LARGE SCALE GENOMIC DNA]</scope>
    <source>
        <strain evidence="1 2">G22</strain>
    </source>
</reference>
<sequence length="91" mass="9581">MGPDKLLHFIGHAGYAVTLANAFGSGRRTDVDAAVLAVCISTTHSLLTGRLQKRVPGRAFEPMDVLAGLAGAVFAATGWYAVNDTSTNEYQ</sequence>
<dbReference type="RefSeq" id="WP_023393101.1">
    <property type="nucleotide sequence ID" value="NZ_ASGZ01000005.1"/>
</dbReference>
<dbReference type="eggNOG" id="arCOG03232">
    <property type="taxonomic scope" value="Archaea"/>
</dbReference>
<comment type="caution">
    <text evidence="1">The sequence shown here is derived from an EMBL/GenBank/DDBJ whole genome shotgun (WGS) entry which is preliminary data.</text>
</comment>
<accession>V4GXG1</accession>
<dbReference type="Proteomes" id="UP000017840">
    <property type="component" value="Unassembled WGS sequence"/>
</dbReference>
<evidence type="ECO:0000313" key="2">
    <source>
        <dbReference type="Proteomes" id="UP000017840"/>
    </source>
</evidence>
<evidence type="ECO:0000313" key="1">
    <source>
        <dbReference type="EMBL" id="ESP89826.1"/>
    </source>
</evidence>
<dbReference type="NCBIfam" id="NF037970">
    <property type="entry name" value="vanZ_1"/>
    <property type="match status" value="1"/>
</dbReference>
<organism evidence="1 2">
    <name type="scientific">Candidatus Halobonum tyrrellensis G22</name>
    <dbReference type="NCBI Taxonomy" id="1324957"/>
    <lineage>
        <taxon>Archaea</taxon>
        <taxon>Methanobacteriati</taxon>
        <taxon>Methanobacteriota</taxon>
        <taxon>Stenosarchaea group</taxon>
        <taxon>Halobacteria</taxon>
        <taxon>Halobacteriales</taxon>
        <taxon>Haloferacaceae</taxon>
        <taxon>Candidatus Halobonum</taxon>
    </lineage>
</organism>
<dbReference type="AlphaFoldDB" id="V4GXG1"/>
<proteinExistence type="predicted"/>